<dbReference type="Proteomes" id="UP001165586">
    <property type="component" value="Unassembled WGS sequence"/>
</dbReference>
<evidence type="ECO:0000259" key="1">
    <source>
        <dbReference type="Pfam" id="PF04480"/>
    </source>
</evidence>
<protein>
    <submittedName>
        <fullName evidence="2">Endonuclease domain-containing protein</fullName>
    </submittedName>
</protein>
<organism evidence="2 3">
    <name type="scientific">Herbiconiux daphne</name>
    <dbReference type="NCBI Taxonomy" id="2970914"/>
    <lineage>
        <taxon>Bacteria</taxon>
        <taxon>Bacillati</taxon>
        <taxon>Actinomycetota</taxon>
        <taxon>Actinomycetes</taxon>
        <taxon>Micrococcales</taxon>
        <taxon>Microbacteriaceae</taxon>
        <taxon>Herbiconiux</taxon>
    </lineage>
</organism>
<name>A0ABT2GYA1_9MICO</name>
<evidence type="ECO:0000313" key="2">
    <source>
        <dbReference type="EMBL" id="MCS5732933.1"/>
    </source>
</evidence>
<sequence>MHLLPDYVAQVGGVASTTALHAAGFAPAEIASAIRSLTLARVARGWVGLPTAPASLVDAVRIGGRLSCVSVLQRHGVWTEQDARPHVRIGRHAGHSPAAGPRRANARFVAGPQRVLHRALTAQPLGATAIDPIGIALAHAVMCQPRMDAVASLDSAANRGLFSMFELAELLDPLPVKYAQLFDLIDPGCQSGLETKARLGLRAARIPHRTQVAVSGVGRVDILIGDRLVLELDGRRWHSETSQLGEDYRRDLALLRRGYVVVRLNYWQVTFQWAEVIAAIRQMVALDEHRWQPRHRRAGLCD</sequence>
<dbReference type="Pfam" id="PF04480">
    <property type="entry name" value="DUF559"/>
    <property type="match status" value="1"/>
</dbReference>
<dbReference type="GO" id="GO:0004519">
    <property type="term" value="F:endonuclease activity"/>
    <property type="evidence" value="ECO:0007669"/>
    <property type="project" value="UniProtKB-KW"/>
</dbReference>
<keyword evidence="2" id="KW-0255">Endonuclease</keyword>
<comment type="caution">
    <text evidence="2">The sequence shown here is derived from an EMBL/GenBank/DDBJ whole genome shotgun (WGS) entry which is preliminary data.</text>
</comment>
<dbReference type="EMBL" id="JANLCJ010000001">
    <property type="protein sequence ID" value="MCS5732933.1"/>
    <property type="molecule type" value="Genomic_DNA"/>
</dbReference>
<dbReference type="RefSeq" id="WP_259537606.1">
    <property type="nucleotide sequence ID" value="NZ_JANLCJ010000001.1"/>
</dbReference>
<evidence type="ECO:0000313" key="3">
    <source>
        <dbReference type="Proteomes" id="UP001165586"/>
    </source>
</evidence>
<accession>A0ABT2GYA1</accession>
<keyword evidence="3" id="KW-1185">Reference proteome</keyword>
<dbReference type="InterPro" id="IPR007569">
    <property type="entry name" value="DUF559"/>
</dbReference>
<proteinExistence type="predicted"/>
<feature type="domain" description="DUF559" evidence="1">
    <location>
        <begin position="226"/>
        <end position="284"/>
    </location>
</feature>
<keyword evidence="2" id="KW-0540">Nuclease</keyword>
<gene>
    <name evidence="2" type="ORF">N1032_04150</name>
</gene>
<keyword evidence="2" id="KW-0378">Hydrolase</keyword>
<reference evidence="2" key="1">
    <citation type="submission" date="2022-08" db="EMBL/GenBank/DDBJ databases">
        <authorList>
            <person name="Deng Y."/>
            <person name="Han X.-F."/>
            <person name="Zhang Y.-Q."/>
        </authorList>
    </citation>
    <scope>NUCLEOTIDE SEQUENCE</scope>
    <source>
        <strain evidence="2">CPCC 203386</strain>
    </source>
</reference>
<dbReference type="Gene3D" id="3.40.960.10">
    <property type="entry name" value="VSR Endonuclease"/>
    <property type="match status" value="1"/>
</dbReference>